<dbReference type="KEGG" id="bgd:bgla_2g12620"/>
<evidence type="ECO:0000256" key="1">
    <source>
        <dbReference type="ARBA" id="ARBA00007409"/>
    </source>
</evidence>
<dbReference type="InterPro" id="IPR004046">
    <property type="entry name" value="GST_C"/>
</dbReference>
<dbReference type="InterPro" id="IPR036249">
    <property type="entry name" value="Thioredoxin-like_sf"/>
</dbReference>
<organism evidence="6 7">
    <name type="scientific">Burkholderia gladioli (strain BSR3)</name>
    <dbReference type="NCBI Taxonomy" id="999541"/>
    <lineage>
        <taxon>Bacteria</taxon>
        <taxon>Pseudomonadati</taxon>
        <taxon>Pseudomonadota</taxon>
        <taxon>Betaproteobacteria</taxon>
        <taxon>Burkholderiales</taxon>
        <taxon>Burkholderiaceae</taxon>
        <taxon>Burkholderia</taxon>
    </lineage>
</organism>
<dbReference type="GO" id="GO:0016740">
    <property type="term" value="F:transferase activity"/>
    <property type="evidence" value="ECO:0007669"/>
    <property type="project" value="UniProtKB-KW"/>
</dbReference>
<dbReference type="InterPro" id="IPR036282">
    <property type="entry name" value="Glutathione-S-Trfase_C_sf"/>
</dbReference>
<dbReference type="EMBL" id="CP002600">
    <property type="protein sequence ID" value="AEA63710.1"/>
    <property type="molecule type" value="Genomic_DNA"/>
</dbReference>
<dbReference type="Gene3D" id="3.40.30.10">
    <property type="entry name" value="Glutaredoxin"/>
    <property type="match status" value="1"/>
</dbReference>
<dbReference type="Proteomes" id="UP000008316">
    <property type="component" value="Chromosome 2"/>
</dbReference>
<keyword evidence="7" id="KW-1185">Reference proteome</keyword>
<dbReference type="STRING" id="999541.bgla_2g12620"/>
<dbReference type="PANTHER" id="PTHR44051">
    <property type="entry name" value="GLUTATHIONE S-TRANSFERASE-RELATED"/>
    <property type="match status" value="1"/>
</dbReference>
<evidence type="ECO:0000256" key="2">
    <source>
        <dbReference type="ARBA" id="ARBA00022679"/>
    </source>
</evidence>
<name>F2LJ20_BURGS</name>
<dbReference type="AlphaFoldDB" id="F2LJ20"/>
<dbReference type="FunFam" id="3.40.30.10:FF:000039">
    <property type="entry name" value="Glutathione S-transferase domain"/>
    <property type="match status" value="1"/>
</dbReference>
<dbReference type="InterPro" id="IPR040079">
    <property type="entry name" value="Glutathione_S-Trfase"/>
</dbReference>
<evidence type="ECO:0000259" key="5">
    <source>
        <dbReference type="PROSITE" id="PS50405"/>
    </source>
</evidence>
<dbReference type="eggNOG" id="COG0625">
    <property type="taxonomic scope" value="Bacteria"/>
</dbReference>
<gene>
    <name evidence="6" type="ordered locus">bgla_2g12620</name>
</gene>
<dbReference type="InterPro" id="IPR004045">
    <property type="entry name" value="Glutathione_S-Trfase_N"/>
</dbReference>
<dbReference type="SFLD" id="SFLDG01150">
    <property type="entry name" value="Main.1:_Beta-like"/>
    <property type="match status" value="1"/>
</dbReference>
<comment type="similarity">
    <text evidence="1 3">Belongs to the GST superfamily.</text>
</comment>
<proteinExistence type="inferred from homology"/>
<dbReference type="SUPFAM" id="SSF47616">
    <property type="entry name" value="GST C-terminal domain-like"/>
    <property type="match status" value="1"/>
</dbReference>
<dbReference type="SFLD" id="SFLDG00358">
    <property type="entry name" value="Main_(cytGST)"/>
    <property type="match status" value="1"/>
</dbReference>
<feature type="domain" description="GST N-terminal" evidence="4">
    <location>
        <begin position="22"/>
        <end position="103"/>
    </location>
</feature>
<evidence type="ECO:0000256" key="3">
    <source>
        <dbReference type="RuleBase" id="RU003494"/>
    </source>
</evidence>
<dbReference type="Pfam" id="PF00043">
    <property type="entry name" value="GST_C"/>
    <property type="match status" value="1"/>
</dbReference>
<evidence type="ECO:0000313" key="6">
    <source>
        <dbReference type="EMBL" id="AEA63710.1"/>
    </source>
</evidence>
<dbReference type="Pfam" id="PF02798">
    <property type="entry name" value="GST_N"/>
    <property type="match status" value="1"/>
</dbReference>
<dbReference type="CDD" id="cd03047">
    <property type="entry name" value="GST_N_2"/>
    <property type="match status" value="1"/>
</dbReference>
<reference evidence="6 7" key="1">
    <citation type="journal article" date="2011" name="J. Bacteriol.">
        <title>Complete genome sequence of Burkholderia gladioli BSR3.</title>
        <authorList>
            <person name="Seo Y.S."/>
            <person name="Lim J."/>
            <person name="Choi B.S."/>
            <person name="Kim H."/>
            <person name="Goo E."/>
            <person name="Lee B."/>
            <person name="Lim J.S."/>
            <person name="Choi I.Y."/>
            <person name="Moon J.S."/>
            <person name="Kim J."/>
            <person name="Hwang I."/>
        </authorList>
    </citation>
    <scope>NUCLEOTIDE SEQUENCE [LARGE SCALE GENOMIC DNA]</scope>
    <source>
        <strain evidence="6 7">BSR3</strain>
    </source>
</reference>
<evidence type="ECO:0000259" key="4">
    <source>
        <dbReference type="PROSITE" id="PS50404"/>
    </source>
</evidence>
<dbReference type="HOGENOM" id="CLU_011226_6_2_4"/>
<dbReference type="PROSITE" id="PS50404">
    <property type="entry name" value="GST_NTER"/>
    <property type="match status" value="1"/>
</dbReference>
<dbReference type="Gene3D" id="1.20.1050.10">
    <property type="match status" value="1"/>
</dbReference>
<keyword evidence="2 6" id="KW-0808">Transferase</keyword>
<evidence type="ECO:0000313" key="7">
    <source>
        <dbReference type="Proteomes" id="UP000008316"/>
    </source>
</evidence>
<dbReference type="InterPro" id="IPR010987">
    <property type="entry name" value="Glutathione-S-Trfase_C-like"/>
</dbReference>
<dbReference type="SUPFAM" id="SSF52833">
    <property type="entry name" value="Thioredoxin-like"/>
    <property type="match status" value="1"/>
</dbReference>
<dbReference type="PANTHER" id="PTHR44051:SF19">
    <property type="entry name" value="DISULFIDE-BOND OXIDOREDUCTASE YFCG"/>
    <property type="match status" value="1"/>
</dbReference>
<accession>F2LJ20</accession>
<feature type="domain" description="GST C-terminal" evidence="5">
    <location>
        <begin position="109"/>
        <end position="230"/>
    </location>
</feature>
<sequence length="230" mass="25651">MANLHDAGPAPSIGSKKPGDTNMITIWGRANSVNVQKLLWICDELALPYQRIDAGLQFGRNTEADYLAMNPTGKIPTLVDGDLVLWESNSILRYLAMQYGASSLLYPSTPRERAGIDRWLDWSLSTLQPAERPVFWAIVRTPASERDEDKLAADIVKAATVWKLLDAQLDGRDFVEGESFTIADIVLGAFAKRWFGLPGVQRPPMPNLERWYASLATRAGFTKYIDHDLS</sequence>
<dbReference type="PROSITE" id="PS50405">
    <property type="entry name" value="GST_CTER"/>
    <property type="match status" value="1"/>
</dbReference>
<protein>
    <submittedName>
        <fullName evidence="6">Glutathione S-transferase domain-containing protein</fullName>
    </submittedName>
</protein>
<dbReference type="SFLD" id="SFLDS00019">
    <property type="entry name" value="Glutathione_Transferase_(cytos"/>
    <property type="match status" value="1"/>
</dbReference>